<dbReference type="SUPFAM" id="SSF101898">
    <property type="entry name" value="NHL repeat"/>
    <property type="match status" value="1"/>
</dbReference>
<name>A0A1J4RS66_9BACT</name>
<reference evidence="1 2" key="1">
    <citation type="journal article" date="2016" name="Environ. Microbiol.">
        <title>Genomic resolution of a cold subsurface aquifer community provides metabolic insights for novel microbes adapted to high CO concentrations.</title>
        <authorList>
            <person name="Probst A.J."/>
            <person name="Castelle C.J."/>
            <person name="Singh A."/>
            <person name="Brown C.T."/>
            <person name="Anantharaman K."/>
            <person name="Sharon I."/>
            <person name="Hug L.A."/>
            <person name="Burstein D."/>
            <person name="Emerson J.B."/>
            <person name="Thomas B.C."/>
            <person name="Banfield J.F."/>
        </authorList>
    </citation>
    <scope>NUCLEOTIDE SEQUENCE [LARGE SCALE GENOMIC DNA]</scope>
    <source>
        <strain evidence="1">CG1_02_42_45</strain>
    </source>
</reference>
<evidence type="ECO:0000313" key="1">
    <source>
        <dbReference type="EMBL" id="OIN89132.1"/>
    </source>
</evidence>
<dbReference type="EMBL" id="MNUJ01000048">
    <property type="protein sequence ID" value="OIN89132.1"/>
    <property type="molecule type" value="Genomic_DNA"/>
</dbReference>
<dbReference type="Gene3D" id="2.120.10.30">
    <property type="entry name" value="TolB, C-terminal domain"/>
    <property type="match status" value="1"/>
</dbReference>
<evidence type="ECO:0008006" key="3">
    <source>
        <dbReference type="Google" id="ProtNLM"/>
    </source>
</evidence>
<dbReference type="InterPro" id="IPR011042">
    <property type="entry name" value="6-blade_b-propeller_TolB-like"/>
</dbReference>
<gene>
    <name evidence="1" type="ORF">AUJ40_02350</name>
</gene>
<protein>
    <recommendedName>
        <fullName evidence="3">PPM-type phosphatase domain-containing protein</fullName>
    </recommendedName>
</protein>
<organism evidence="1 2">
    <name type="scientific">Candidatus Berkelbacteria bacterium CG1_02_42_45</name>
    <dbReference type="NCBI Taxonomy" id="1805036"/>
    <lineage>
        <taxon>Bacteria</taxon>
        <taxon>Candidatus Berkelbacteria</taxon>
    </lineage>
</organism>
<evidence type="ECO:0000313" key="2">
    <source>
        <dbReference type="Proteomes" id="UP000182753"/>
    </source>
</evidence>
<proteinExistence type="predicted"/>
<sequence>MSAKNLVARIGQIATRGKHKDRFLFVGVCEPRSSLEKIFYLIEIDSPWVNGEKIKNIIVNTLDESWRSADRKDRIDTFEETIKKINLGLGDLAHSGEHEWIGKLNAIIGLSAGNQLIFSQTGKISGYLFRGNKISHITEKPLETEEAHPLKTFISIINGSVALKDKAIVGNAGLYTHLSLDRLRQILSTYSYKDAIAEITKTLRRSRIKDVNLMVFDFVGEDEVTTPDDDKPDIILLDDIPDSKPLHYTKVFFKGAAKGAKATGKGIKIFGKFWMRVVQPKISGKARAVSGRVKDLSTRALKPVSEKLGTVPRVNYFTKKPGRGAGGLIGLKRFFGNLVLWSGQLLKPGNRKYLYITLIVLLLAIGFLKIQMNNRQNTSLKTQNESLASLDSARDLYAKALDDLGLKLEGGKEKLIQARDAANNAAESPAIRDEAKNLLTQIQAKLDELNNTIRISAGKEPTFSLPGENLKIYAVGADLYVFNSVGEISKFDTRKKTLISVTSIGKDNGTIKNLAFSDTLDNFFCYTDKAKVIKIDLGSGTISDEAITDQNGNWENAVGIATFSTNIYLLDANAGEIWKHSKNDNGYSKGISYLTKPTIPIKEAVDMSIDGDIYVLKGDGSVVRVKKAVEDTSFGVDKPPTPDDKISSPVKIYVSVDSNSIYILDKGANRVLEFSKTGAYKKQYVADSELPITDFAVNAKIKKFWLLAGTKVFELDI</sequence>
<accession>A0A1J4RS66</accession>
<comment type="caution">
    <text evidence="1">The sequence shown here is derived from an EMBL/GenBank/DDBJ whole genome shotgun (WGS) entry which is preliminary data.</text>
</comment>
<dbReference type="Proteomes" id="UP000182753">
    <property type="component" value="Unassembled WGS sequence"/>
</dbReference>
<dbReference type="AlphaFoldDB" id="A0A1J4RS66"/>